<dbReference type="AlphaFoldDB" id="A0A438GFQ6"/>
<dbReference type="GO" id="GO:0016831">
    <property type="term" value="F:carboxy-lyase activity"/>
    <property type="evidence" value="ECO:0007669"/>
    <property type="project" value="InterPro"/>
</dbReference>
<dbReference type="Proteomes" id="UP000288805">
    <property type="component" value="Unassembled WGS sequence"/>
</dbReference>
<evidence type="ECO:0000256" key="5">
    <source>
        <dbReference type="ARBA" id="ARBA00023052"/>
    </source>
</evidence>
<evidence type="ECO:0000256" key="2">
    <source>
        <dbReference type="ARBA" id="ARBA00007812"/>
    </source>
</evidence>
<comment type="caution">
    <text evidence="6">The sequence shown here is derived from an EMBL/GenBank/DDBJ whole genome shotgun (WGS) entry which is preliminary data.</text>
</comment>
<evidence type="ECO:0000256" key="3">
    <source>
        <dbReference type="ARBA" id="ARBA00022723"/>
    </source>
</evidence>
<evidence type="ECO:0000313" key="7">
    <source>
        <dbReference type="Proteomes" id="UP000288805"/>
    </source>
</evidence>
<name>A0A438GFQ6_VITVI</name>
<dbReference type="GO" id="GO:0046872">
    <property type="term" value="F:metal ion binding"/>
    <property type="evidence" value="ECO:0007669"/>
    <property type="project" value="UniProtKB-KW"/>
</dbReference>
<dbReference type="PANTHER" id="PTHR43452:SF6">
    <property type="entry name" value="PYRUVATE DECARBOXYLASE 2"/>
    <property type="match status" value="1"/>
</dbReference>
<evidence type="ECO:0000256" key="4">
    <source>
        <dbReference type="ARBA" id="ARBA00022842"/>
    </source>
</evidence>
<keyword evidence="3" id="KW-0479">Metal-binding</keyword>
<protein>
    <submittedName>
        <fullName evidence="6">Pyruvate decarboxylase 3</fullName>
    </submittedName>
</protein>
<reference evidence="6 7" key="1">
    <citation type="journal article" date="2018" name="PLoS Genet.">
        <title>Population sequencing reveals clonal diversity and ancestral inbreeding in the grapevine cultivar Chardonnay.</title>
        <authorList>
            <person name="Roach M.J."/>
            <person name="Johnson D.L."/>
            <person name="Bohlmann J."/>
            <person name="van Vuuren H.J."/>
            <person name="Jones S.J."/>
            <person name="Pretorius I.S."/>
            <person name="Schmidt S.A."/>
            <person name="Borneman A.R."/>
        </authorList>
    </citation>
    <scope>NUCLEOTIDE SEQUENCE [LARGE SCALE GENOMIC DNA]</scope>
    <source>
        <strain evidence="7">cv. Chardonnay</strain>
        <tissue evidence="6">Leaf</tissue>
    </source>
</reference>
<sequence>MAMCHSRISQYGIKIVELMDQSEEDSEEHSGIRGAYLLLWEGCQLHEGGVEAGSCRIVGTEARPLEIFRESFFFMRGGLLRRGVLVPRMGADWFGSELHREEFHRKSKVQVIGLVLVAVGMGEGTGSSGVPVVAAVESLGNFFKSFSKRLECNITAYEFYHRVYVPEGQFPKSDPEEPLRVYVLFQHIQKMLSNETAVIAETGDFWFNWQKLKLPRGCRYEF</sequence>
<evidence type="ECO:0000313" key="6">
    <source>
        <dbReference type="EMBL" id="RVW71018.1"/>
    </source>
</evidence>
<dbReference type="InterPro" id="IPR012110">
    <property type="entry name" value="PDC/IPDC-like"/>
</dbReference>
<keyword evidence="5" id="KW-0786">Thiamine pyrophosphate</keyword>
<dbReference type="PANTHER" id="PTHR43452">
    <property type="entry name" value="PYRUVATE DECARBOXYLASE"/>
    <property type="match status" value="1"/>
</dbReference>
<keyword evidence="4" id="KW-0460">Magnesium</keyword>
<comment type="cofactor">
    <cofactor evidence="1">
        <name>thiamine diphosphate</name>
        <dbReference type="ChEBI" id="CHEBI:58937"/>
    </cofactor>
</comment>
<accession>A0A438GFQ6</accession>
<comment type="similarity">
    <text evidence="2">Belongs to the TPP enzyme family.</text>
</comment>
<keyword evidence="6" id="KW-0670">Pyruvate</keyword>
<gene>
    <name evidence="6" type="primary">PDC3_1</name>
    <name evidence="6" type="ORF">CK203_059711</name>
</gene>
<proteinExistence type="inferred from homology"/>
<dbReference type="EMBL" id="QGNW01000449">
    <property type="protein sequence ID" value="RVW71018.1"/>
    <property type="molecule type" value="Genomic_DNA"/>
</dbReference>
<dbReference type="Gene3D" id="3.40.50.970">
    <property type="match status" value="1"/>
</dbReference>
<organism evidence="6 7">
    <name type="scientific">Vitis vinifera</name>
    <name type="common">Grape</name>
    <dbReference type="NCBI Taxonomy" id="29760"/>
    <lineage>
        <taxon>Eukaryota</taxon>
        <taxon>Viridiplantae</taxon>
        <taxon>Streptophyta</taxon>
        <taxon>Embryophyta</taxon>
        <taxon>Tracheophyta</taxon>
        <taxon>Spermatophyta</taxon>
        <taxon>Magnoliopsida</taxon>
        <taxon>eudicotyledons</taxon>
        <taxon>Gunneridae</taxon>
        <taxon>Pentapetalae</taxon>
        <taxon>rosids</taxon>
        <taxon>Vitales</taxon>
        <taxon>Vitaceae</taxon>
        <taxon>Viteae</taxon>
        <taxon>Vitis</taxon>
    </lineage>
</organism>
<evidence type="ECO:0000256" key="1">
    <source>
        <dbReference type="ARBA" id="ARBA00001964"/>
    </source>
</evidence>